<protein>
    <submittedName>
        <fullName evidence="1">Uncharacterized protein</fullName>
    </submittedName>
</protein>
<dbReference type="Proteomes" id="UP000887567">
    <property type="component" value="Unplaced"/>
</dbReference>
<dbReference type="KEGG" id="epa:114574734"/>
<dbReference type="GeneID" id="114574734"/>
<name>A0A913YFW8_EXADI</name>
<organism evidence="1 2">
    <name type="scientific">Exaiptasia diaphana</name>
    <name type="common">Tropical sea anemone</name>
    <name type="synonym">Aiptasia pulchella</name>
    <dbReference type="NCBI Taxonomy" id="2652724"/>
    <lineage>
        <taxon>Eukaryota</taxon>
        <taxon>Metazoa</taxon>
        <taxon>Cnidaria</taxon>
        <taxon>Anthozoa</taxon>
        <taxon>Hexacorallia</taxon>
        <taxon>Actiniaria</taxon>
        <taxon>Aiptasiidae</taxon>
        <taxon>Exaiptasia</taxon>
    </lineage>
</organism>
<sequence>MDNMVVKIKFNTLMLPTSKDNTVVEIAKFETAHKDRVKYSFRPKNITLYSEKTLPLGQRITLIETYLNREDVQSDFKDGRVVLFLRVRSNNMHQKHLKTTYEWMWSKLLTFNNASANSAKRCQKWAEKERDIVPYVGM</sequence>
<evidence type="ECO:0000313" key="2">
    <source>
        <dbReference type="Proteomes" id="UP000887567"/>
    </source>
</evidence>
<accession>A0A913YFW8</accession>
<reference evidence="1" key="1">
    <citation type="submission" date="2022-11" db="UniProtKB">
        <authorList>
            <consortium name="EnsemblMetazoa"/>
        </authorList>
    </citation>
    <scope>IDENTIFICATION</scope>
</reference>
<proteinExistence type="predicted"/>
<keyword evidence="2" id="KW-1185">Reference proteome</keyword>
<dbReference type="AlphaFoldDB" id="A0A913YFW8"/>
<dbReference type="EnsemblMetazoa" id="XM_028658107.1">
    <property type="protein sequence ID" value="XP_028513908.1"/>
    <property type="gene ID" value="LOC114574734"/>
</dbReference>
<dbReference type="RefSeq" id="XP_028513908.1">
    <property type="nucleotide sequence ID" value="XM_028658107.1"/>
</dbReference>
<evidence type="ECO:0000313" key="1">
    <source>
        <dbReference type="EnsemblMetazoa" id="XP_028513908.1"/>
    </source>
</evidence>